<organism evidence="2 3">
    <name type="scientific">Petrolisthes cinctipes</name>
    <name type="common">Flat porcelain crab</name>
    <dbReference type="NCBI Taxonomy" id="88211"/>
    <lineage>
        <taxon>Eukaryota</taxon>
        <taxon>Metazoa</taxon>
        <taxon>Ecdysozoa</taxon>
        <taxon>Arthropoda</taxon>
        <taxon>Crustacea</taxon>
        <taxon>Multicrustacea</taxon>
        <taxon>Malacostraca</taxon>
        <taxon>Eumalacostraca</taxon>
        <taxon>Eucarida</taxon>
        <taxon>Decapoda</taxon>
        <taxon>Pleocyemata</taxon>
        <taxon>Anomura</taxon>
        <taxon>Galatheoidea</taxon>
        <taxon>Porcellanidae</taxon>
        <taxon>Petrolisthes</taxon>
    </lineage>
</organism>
<evidence type="ECO:0000313" key="2">
    <source>
        <dbReference type="EMBL" id="KAK3889738.1"/>
    </source>
</evidence>
<comment type="caution">
    <text evidence="2">The sequence shown here is derived from an EMBL/GenBank/DDBJ whole genome shotgun (WGS) entry which is preliminary data.</text>
</comment>
<dbReference type="AlphaFoldDB" id="A0AAE1GAY8"/>
<dbReference type="PANTHER" id="PTHR46599:SF3">
    <property type="entry name" value="PIGGYBAC TRANSPOSABLE ELEMENT-DERIVED PROTEIN 4"/>
    <property type="match status" value="1"/>
</dbReference>
<dbReference type="EMBL" id="JAWQEG010000464">
    <property type="protein sequence ID" value="KAK3889738.1"/>
    <property type="molecule type" value="Genomic_DNA"/>
</dbReference>
<dbReference type="PANTHER" id="PTHR46599">
    <property type="entry name" value="PIGGYBAC TRANSPOSABLE ELEMENT-DERIVED PROTEIN 4"/>
    <property type="match status" value="1"/>
</dbReference>
<keyword evidence="3" id="KW-1185">Reference proteome</keyword>
<dbReference type="Pfam" id="PF13843">
    <property type="entry name" value="DDE_Tnp_1_7"/>
    <property type="match status" value="1"/>
</dbReference>
<sequence>MYGRPAYAGIFRVCRDSRAPAKLYDESNSDWAPSLELGHTKTTRSLTQKSTVRYHNAAKRRKHAADINTTKILLELSTTTVALAEYLLDKKTYICGTVRAGRKHLCKEVVKANLKKGEMKATENRKGVKFYKWKDKRDVLTLSTVPEQGSDLVPSGKKNRKGEEILKPESVIGYNKAKKVLMLLTS</sequence>
<reference evidence="2" key="1">
    <citation type="submission" date="2023-10" db="EMBL/GenBank/DDBJ databases">
        <title>Genome assemblies of two species of porcelain crab, Petrolisthes cinctipes and Petrolisthes manimaculis (Anomura: Porcellanidae).</title>
        <authorList>
            <person name="Angst P."/>
        </authorList>
    </citation>
    <scope>NUCLEOTIDE SEQUENCE</scope>
    <source>
        <strain evidence="2">PB745_01</strain>
        <tissue evidence="2">Gill</tissue>
    </source>
</reference>
<dbReference type="Proteomes" id="UP001286313">
    <property type="component" value="Unassembled WGS sequence"/>
</dbReference>
<evidence type="ECO:0000313" key="3">
    <source>
        <dbReference type="Proteomes" id="UP001286313"/>
    </source>
</evidence>
<name>A0AAE1GAY8_PETCI</name>
<gene>
    <name evidence="2" type="ORF">Pcinc_006303</name>
</gene>
<proteinExistence type="predicted"/>
<dbReference type="InterPro" id="IPR029526">
    <property type="entry name" value="PGBD"/>
</dbReference>
<accession>A0AAE1GAY8</accession>
<protein>
    <recommendedName>
        <fullName evidence="1">PiggyBac transposable element-derived protein domain-containing protein</fullName>
    </recommendedName>
</protein>
<feature type="domain" description="PiggyBac transposable element-derived protein" evidence="1">
    <location>
        <begin position="72"/>
        <end position="179"/>
    </location>
</feature>
<evidence type="ECO:0000259" key="1">
    <source>
        <dbReference type="Pfam" id="PF13843"/>
    </source>
</evidence>